<dbReference type="Proteomes" id="UP000569732">
    <property type="component" value="Unassembled WGS sequence"/>
</dbReference>
<accession>A0A853IK26</accession>
<comment type="caution">
    <text evidence="1">The sequence shown here is derived from an EMBL/GenBank/DDBJ whole genome shotgun (WGS) entry which is preliminary data.</text>
</comment>
<evidence type="ECO:0000313" key="1">
    <source>
        <dbReference type="EMBL" id="NYZ69737.1"/>
    </source>
</evidence>
<proteinExistence type="predicted"/>
<gene>
    <name evidence="1" type="ORF">H0A36_27375</name>
</gene>
<name>A0A853IK26_9GAMM</name>
<protein>
    <submittedName>
        <fullName evidence="1">Uncharacterized protein</fullName>
    </submittedName>
</protein>
<dbReference type="AlphaFoldDB" id="A0A853IK26"/>
<dbReference type="EMBL" id="JACCKB010000134">
    <property type="protein sequence ID" value="NYZ69737.1"/>
    <property type="molecule type" value="Genomic_DNA"/>
</dbReference>
<feature type="non-terminal residue" evidence="1">
    <location>
        <position position="1"/>
    </location>
</feature>
<keyword evidence="2" id="KW-1185">Reference proteome</keyword>
<evidence type="ECO:0000313" key="2">
    <source>
        <dbReference type="Proteomes" id="UP000569732"/>
    </source>
</evidence>
<dbReference type="RefSeq" id="WP_180571714.1">
    <property type="nucleotide sequence ID" value="NZ_JACCKB010000134.1"/>
</dbReference>
<reference evidence="1 2" key="1">
    <citation type="submission" date="2020-07" db="EMBL/GenBank/DDBJ databases">
        <title>Endozoicomonas sp. nov., isolated from sediment.</title>
        <authorList>
            <person name="Gu T."/>
        </authorList>
    </citation>
    <scope>NUCLEOTIDE SEQUENCE [LARGE SCALE GENOMIC DNA]</scope>
    <source>
        <strain evidence="1 2">SM1973</strain>
    </source>
</reference>
<organism evidence="1 2">
    <name type="scientific">Spartinivicinus marinus</name>
    <dbReference type="NCBI Taxonomy" id="2994442"/>
    <lineage>
        <taxon>Bacteria</taxon>
        <taxon>Pseudomonadati</taxon>
        <taxon>Pseudomonadota</taxon>
        <taxon>Gammaproteobacteria</taxon>
        <taxon>Oceanospirillales</taxon>
        <taxon>Zooshikellaceae</taxon>
        <taxon>Spartinivicinus</taxon>
    </lineage>
</organism>
<sequence>TIKLIAQKVNEDLDKMGERDWERDYVDQDEFYNYINTQYKKILKNYEDQAAINADKLAKN</sequence>